<feature type="domain" description="Ice-binding protein C-terminal" evidence="2">
    <location>
        <begin position="176"/>
        <end position="199"/>
    </location>
</feature>
<protein>
    <recommendedName>
        <fullName evidence="2">Ice-binding protein C-terminal domain-containing protein</fullName>
    </recommendedName>
</protein>
<organism evidence="3">
    <name type="scientific">Solibacter usitatus (strain Ellin6076)</name>
    <dbReference type="NCBI Taxonomy" id="234267"/>
    <lineage>
        <taxon>Bacteria</taxon>
        <taxon>Pseudomonadati</taxon>
        <taxon>Acidobacteriota</taxon>
        <taxon>Terriglobia</taxon>
        <taxon>Bryobacterales</taxon>
        <taxon>Solibacteraceae</taxon>
        <taxon>Candidatus Solibacter</taxon>
    </lineage>
</organism>
<dbReference type="STRING" id="234267.Acid_6514"/>
<dbReference type="OrthoDB" id="9728776at2"/>
<accession>Q01SD2</accession>
<dbReference type="KEGG" id="sus:Acid_6514"/>
<dbReference type="EMBL" id="CP000473">
    <property type="protein sequence ID" value="ABJ87438.1"/>
    <property type="molecule type" value="Genomic_DNA"/>
</dbReference>
<reference evidence="3" key="1">
    <citation type="submission" date="2006-10" db="EMBL/GenBank/DDBJ databases">
        <title>Complete sequence of Solibacter usitatus Ellin6076.</title>
        <authorList>
            <consortium name="US DOE Joint Genome Institute"/>
            <person name="Copeland A."/>
            <person name="Lucas S."/>
            <person name="Lapidus A."/>
            <person name="Barry K."/>
            <person name="Detter J.C."/>
            <person name="Glavina del Rio T."/>
            <person name="Hammon N."/>
            <person name="Israni S."/>
            <person name="Dalin E."/>
            <person name="Tice H."/>
            <person name="Pitluck S."/>
            <person name="Thompson L.S."/>
            <person name="Brettin T."/>
            <person name="Bruce D."/>
            <person name="Han C."/>
            <person name="Tapia R."/>
            <person name="Gilna P."/>
            <person name="Schmutz J."/>
            <person name="Larimer F."/>
            <person name="Land M."/>
            <person name="Hauser L."/>
            <person name="Kyrpides N."/>
            <person name="Mikhailova N."/>
            <person name="Janssen P.H."/>
            <person name="Kuske C.R."/>
            <person name="Richardson P."/>
        </authorList>
    </citation>
    <scope>NUCLEOTIDE SEQUENCE</scope>
    <source>
        <strain evidence="3">Ellin6076</strain>
    </source>
</reference>
<name>Q01SD2_SOLUE</name>
<dbReference type="eggNOG" id="ENOG502ZMBB">
    <property type="taxonomic scope" value="Bacteria"/>
</dbReference>
<keyword evidence="1" id="KW-0732">Signal</keyword>
<evidence type="ECO:0000313" key="3">
    <source>
        <dbReference type="EMBL" id="ABJ87438.1"/>
    </source>
</evidence>
<proteinExistence type="predicted"/>
<gene>
    <name evidence="3" type="ordered locus">Acid_6514</name>
</gene>
<evidence type="ECO:0000256" key="1">
    <source>
        <dbReference type="SAM" id="SignalP"/>
    </source>
</evidence>
<feature type="signal peptide" evidence="1">
    <location>
        <begin position="1"/>
        <end position="25"/>
    </location>
</feature>
<evidence type="ECO:0000259" key="2">
    <source>
        <dbReference type="Pfam" id="PF07589"/>
    </source>
</evidence>
<sequence length="204" mass="20603" precursor="true">MKFENLIKLFAPAVLLAISAASAHAGQISGSLPLFGFNVTKDAIDLAASTFVDAASIGLSGSPSGDYGVVTNAGWANPIQLTFATVLTGGGFAFNDAANGSFTAVSGLFTTHTATNVDVFLLGTFSPGTNFGLCGGTACVPTTALVHISINQTTVDGNTALSEAITLASPADTLPTTPEPATMTLFGSALVGLGLMGRKRMARR</sequence>
<dbReference type="InParanoid" id="Q01SD2"/>
<dbReference type="InterPro" id="IPR013424">
    <property type="entry name" value="Ice-binding_C"/>
</dbReference>
<feature type="chain" id="PRO_5004163069" description="Ice-binding protein C-terminal domain-containing protein" evidence="1">
    <location>
        <begin position="26"/>
        <end position="204"/>
    </location>
</feature>
<dbReference type="Pfam" id="PF07589">
    <property type="entry name" value="PEP-CTERM"/>
    <property type="match status" value="1"/>
</dbReference>
<dbReference type="HOGENOM" id="CLU_1353882_0_0_0"/>
<dbReference type="AlphaFoldDB" id="Q01SD2"/>